<keyword evidence="3 7" id="KW-1133">Transmembrane helix</keyword>
<dbReference type="NCBIfam" id="TIGR00247">
    <property type="entry name" value="endolytic transglycosylase MltG"/>
    <property type="match status" value="1"/>
</dbReference>
<dbReference type="EMBL" id="CVRY01000001">
    <property type="protein sequence ID" value="CRL59178.1"/>
    <property type="molecule type" value="Genomic_DNA"/>
</dbReference>
<comment type="catalytic activity">
    <reaction evidence="7">
        <text>a peptidoglycan chain = a peptidoglycan chain with N-acetyl-1,6-anhydromuramyl-[peptide] at the reducing end + a peptidoglycan chain with N-acetylglucosamine at the non-reducing end.</text>
        <dbReference type="EC" id="4.2.2.29"/>
    </reaction>
</comment>
<sequence length="340" mass="38804">MKIKKIVWIVFFALLISIGAIALYMMQHIRDLEENVVVKQDEMLLTVPAGTGRVAMEQLLIKNNLLNQGDYFQILLKVKPELSQFKAGTYRLTKGMTLRDVLLLIKSGKEAQFTIRFIEGSRLQDWQSIFEQAPQLTTVAHTMDSDKLREEIGIKPEFVNLEGWFAPDTYHYTAGTTDVAILKRAYQQMEKTLEEEWIKRDSDLPYKSAYEMLIMASIIEKETGIDAERTKVASVFVNRLKTNMRLQTDPTVIYGLGDKYRGTIYRSDLNGYTPYNTYQIDGLPPTPIAMPGVASIRAAAHPADTRYLYFVADGTGGHKFSTTLNEHNKAVAQYRRLQQR</sequence>
<dbReference type="GO" id="GO:0009252">
    <property type="term" value="P:peptidoglycan biosynthetic process"/>
    <property type="evidence" value="ECO:0007669"/>
    <property type="project" value="UniProtKB-UniRule"/>
</dbReference>
<keyword evidence="1 7" id="KW-1003">Cell membrane</keyword>
<evidence type="ECO:0000256" key="5">
    <source>
        <dbReference type="ARBA" id="ARBA00023239"/>
    </source>
</evidence>
<comment type="subcellular location">
    <subcellularLocation>
        <location evidence="7">Cell inner membrane</location>
        <topology evidence="7">Single-pass membrane protein</topology>
    </subcellularLocation>
</comment>
<name>A0A0G4Q057_9GAMM</name>
<gene>
    <name evidence="7" type="primary">mltG</name>
    <name evidence="8" type="ORF">BN1804_00303</name>
</gene>
<evidence type="ECO:0000256" key="3">
    <source>
        <dbReference type="ARBA" id="ARBA00022989"/>
    </source>
</evidence>
<feature type="site" description="Important for catalytic activity" evidence="7">
    <location>
        <position position="222"/>
    </location>
</feature>
<keyword evidence="5 7" id="KW-0456">Lyase</keyword>
<accession>A0A0G4Q057</accession>
<comment type="function">
    <text evidence="7">Functions as a peptidoglycan terminase that cleaves nascent peptidoglycan strands endolytically to terminate their elongation.</text>
</comment>
<dbReference type="RefSeq" id="WP_072062713.1">
    <property type="nucleotide sequence ID" value="NZ_CVRY01000001.1"/>
</dbReference>
<keyword evidence="7" id="KW-0997">Cell inner membrane</keyword>
<evidence type="ECO:0000256" key="4">
    <source>
        <dbReference type="ARBA" id="ARBA00023136"/>
    </source>
</evidence>
<dbReference type="PANTHER" id="PTHR30518">
    <property type="entry name" value="ENDOLYTIC MUREIN TRANSGLYCOSYLASE"/>
    <property type="match status" value="1"/>
</dbReference>
<dbReference type="FunFam" id="3.30.160.60:FF:000242">
    <property type="entry name" value="Endolytic murein transglycosylase"/>
    <property type="match status" value="1"/>
</dbReference>
<dbReference type="Proteomes" id="UP000183920">
    <property type="component" value="Unassembled WGS sequence"/>
</dbReference>
<evidence type="ECO:0000313" key="8">
    <source>
        <dbReference type="EMBL" id="CRL59178.1"/>
    </source>
</evidence>
<dbReference type="CDD" id="cd08010">
    <property type="entry name" value="MltG_like"/>
    <property type="match status" value="1"/>
</dbReference>
<protein>
    <recommendedName>
        <fullName evidence="7">Endolytic murein transglycosylase</fullName>
        <ecNumber evidence="7">4.2.2.29</ecNumber>
    </recommendedName>
    <alternativeName>
        <fullName evidence="7">Peptidoglycan lytic transglycosylase</fullName>
    </alternativeName>
    <alternativeName>
        <fullName evidence="7">Peptidoglycan polymerization terminase</fullName>
    </alternativeName>
</protein>
<organism evidence="8 9">
    <name type="scientific">Proteus penneri</name>
    <dbReference type="NCBI Taxonomy" id="102862"/>
    <lineage>
        <taxon>Bacteria</taxon>
        <taxon>Pseudomonadati</taxon>
        <taxon>Pseudomonadota</taxon>
        <taxon>Gammaproteobacteria</taxon>
        <taxon>Enterobacterales</taxon>
        <taxon>Morganellaceae</taxon>
        <taxon>Proteus</taxon>
    </lineage>
</organism>
<dbReference type="GO" id="GO:0005886">
    <property type="term" value="C:plasma membrane"/>
    <property type="evidence" value="ECO:0007669"/>
    <property type="project" value="UniProtKB-SubCell"/>
</dbReference>
<dbReference type="PANTHER" id="PTHR30518:SF2">
    <property type="entry name" value="ENDOLYTIC MUREIN TRANSGLYCOSYLASE"/>
    <property type="match status" value="1"/>
</dbReference>
<dbReference type="AlphaFoldDB" id="A0A0G4Q057"/>
<dbReference type="InterPro" id="IPR003770">
    <property type="entry name" value="MLTG-like"/>
</dbReference>
<dbReference type="Pfam" id="PF02618">
    <property type="entry name" value="YceG"/>
    <property type="match status" value="1"/>
</dbReference>
<reference evidence="9" key="1">
    <citation type="submission" date="2015-06" db="EMBL/GenBank/DDBJ databases">
        <authorList>
            <person name="Urmite Genomes"/>
        </authorList>
    </citation>
    <scope>NUCLEOTIDE SEQUENCE [LARGE SCALE GENOMIC DNA]</scope>
    <source>
        <strain evidence="9">CSUR P1867</strain>
    </source>
</reference>
<evidence type="ECO:0000256" key="2">
    <source>
        <dbReference type="ARBA" id="ARBA00022692"/>
    </source>
</evidence>
<evidence type="ECO:0000256" key="7">
    <source>
        <dbReference type="HAMAP-Rule" id="MF_02065"/>
    </source>
</evidence>
<evidence type="ECO:0000313" key="9">
    <source>
        <dbReference type="Proteomes" id="UP000183920"/>
    </source>
</evidence>
<evidence type="ECO:0000256" key="6">
    <source>
        <dbReference type="ARBA" id="ARBA00023316"/>
    </source>
</evidence>
<comment type="similarity">
    <text evidence="7">Belongs to the transglycosylase MltG family.</text>
</comment>
<proteinExistence type="inferred from homology"/>
<dbReference type="GO" id="GO:0008932">
    <property type="term" value="F:lytic endotransglycosylase activity"/>
    <property type="evidence" value="ECO:0007669"/>
    <property type="project" value="UniProtKB-UniRule"/>
</dbReference>
<evidence type="ECO:0000256" key="1">
    <source>
        <dbReference type="ARBA" id="ARBA00022475"/>
    </source>
</evidence>
<feature type="transmembrane region" description="Helical" evidence="7">
    <location>
        <begin position="7"/>
        <end position="26"/>
    </location>
</feature>
<dbReference type="EC" id="4.2.2.29" evidence="7"/>
<dbReference type="Gene3D" id="3.30.160.60">
    <property type="entry name" value="Classic Zinc Finger"/>
    <property type="match status" value="2"/>
</dbReference>
<keyword evidence="2 7" id="KW-0812">Transmembrane</keyword>
<keyword evidence="4 7" id="KW-0472">Membrane</keyword>
<dbReference type="GO" id="GO:0071555">
    <property type="term" value="P:cell wall organization"/>
    <property type="evidence" value="ECO:0007669"/>
    <property type="project" value="UniProtKB-KW"/>
</dbReference>
<keyword evidence="6 7" id="KW-0961">Cell wall biogenesis/degradation</keyword>
<dbReference type="HAMAP" id="MF_02065">
    <property type="entry name" value="MltG"/>
    <property type="match status" value="1"/>
</dbReference>